<dbReference type="CDD" id="cd06261">
    <property type="entry name" value="TM_PBP2"/>
    <property type="match status" value="1"/>
</dbReference>
<feature type="domain" description="ABC transmembrane type-1" evidence="8">
    <location>
        <begin position="71"/>
        <end position="287"/>
    </location>
</feature>
<sequence>MNKLKKIFYSQKIAPYVFVLPFILSFLVFWIYPLFSTVKMSFQSVLPGQVEWIGTANYTKLIKDAAFHTAVWNSAKYTLFTIALLIPFPMLYAVMMDSRLTKAKGLWKAILYLPALTSVVVAGTIFRLMFSELNGSAMNQLIGLFGAGPLKWLKESTTGMLALLVLACWRWTGVNTLYFIAGLKNIDTALYESADIDGATKWQKFRFVTVPLLKPTSIYVLTISIYAGLSMFLESFMLWNGNSSPKNIGLTIVGYLYRRGIEKNQLGYASAVGLVLLLIALIINIFQLVMNGTFKKEER</sequence>
<dbReference type="InterPro" id="IPR035906">
    <property type="entry name" value="MetI-like_sf"/>
</dbReference>
<evidence type="ECO:0000259" key="8">
    <source>
        <dbReference type="PROSITE" id="PS50928"/>
    </source>
</evidence>
<feature type="transmembrane region" description="Helical" evidence="7">
    <location>
        <begin position="77"/>
        <end position="94"/>
    </location>
</feature>
<dbReference type="Proteomes" id="UP000306509">
    <property type="component" value="Unassembled WGS sequence"/>
</dbReference>
<feature type="transmembrane region" description="Helical" evidence="7">
    <location>
        <begin position="266"/>
        <end position="289"/>
    </location>
</feature>
<keyword evidence="3" id="KW-1003">Cell membrane</keyword>
<comment type="subcellular location">
    <subcellularLocation>
        <location evidence="1 7">Cell membrane</location>
        <topology evidence="1 7">Multi-pass membrane protein</topology>
    </subcellularLocation>
</comment>
<feature type="transmembrane region" description="Helical" evidence="7">
    <location>
        <begin position="106"/>
        <end position="130"/>
    </location>
</feature>
<dbReference type="GO" id="GO:0005886">
    <property type="term" value="C:plasma membrane"/>
    <property type="evidence" value="ECO:0007669"/>
    <property type="project" value="UniProtKB-SubCell"/>
</dbReference>
<reference evidence="9 10" key="1">
    <citation type="journal article" date="2019" name="Anaerobe">
        <title>Detection of Robinsoniella peoriensis in multiple bone samples of a trauma patient.</title>
        <authorList>
            <person name="Schrottner P."/>
            <person name="Hartwich K."/>
            <person name="Bunk B."/>
            <person name="Schober I."/>
            <person name="Helbig S."/>
            <person name="Rudolph W.W."/>
            <person name="Gunzer F."/>
        </authorList>
    </citation>
    <scope>NUCLEOTIDE SEQUENCE [LARGE SCALE GENOMIC DNA]</scope>
    <source>
        <strain evidence="9 10">DSM 106044</strain>
    </source>
</reference>
<organism evidence="9 10">
    <name type="scientific">Robinsoniella peoriensis</name>
    <dbReference type="NCBI Taxonomy" id="180332"/>
    <lineage>
        <taxon>Bacteria</taxon>
        <taxon>Bacillati</taxon>
        <taxon>Bacillota</taxon>
        <taxon>Clostridia</taxon>
        <taxon>Lachnospirales</taxon>
        <taxon>Lachnospiraceae</taxon>
        <taxon>Robinsoniella</taxon>
    </lineage>
</organism>
<evidence type="ECO:0000256" key="2">
    <source>
        <dbReference type="ARBA" id="ARBA00022448"/>
    </source>
</evidence>
<comment type="similarity">
    <text evidence="7">Belongs to the binding-protein-dependent transport system permease family.</text>
</comment>
<dbReference type="STRING" id="180332.GCA_000797495_03747"/>
<evidence type="ECO:0000256" key="6">
    <source>
        <dbReference type="ARBA" id="ARBA00023136"/>
    </source>
</evidence>
<evidence type="ECO:0000256" key="5">
    <source>
        <dbReference type="ARBA" id="ARBA00022989"/>
    </source>
</evidence>
<name>A0A4U8Q1V3_9FIRM</name>
<dbReference type="InterPro" id="IPR000515">
    <property type="entry name" value="MetI-like"/>
</dbReference>
<keyword evidence="4 7" id="KW-0812">Transmembrane</keyword>
<evidence type="ECO:0000313" key="10">
    <source>
        <dbReference type="Proteomes" id="UP000306509"/>
    </source>
</evidence>
<dbReference type="GO" id="GO:0055085">
    <property type="term" value="P:transmembrane transport"/>
    <property type="evidence" value="ECO:0007669"/>
    <property type="project" value="InterPro"/>
</dbReference>
<keyword evidence="5 7" id="KW-1133">Transmembrane helix</keyword>
<evidence type="ECO:0000313" key="9">
    <source>
        <dbReference type="EMBL" id="TLC98268.1"/>
    </source>
</evidence>
<gene>
    <name evidence="9" type="primary">araP_22</name>
    <name evidence="9" type="ORF">DSM106044_04783</name>
</gene>
<keyword evidence="6 7" id="KW-0472">Membrane</keyword>
<dbReference type="SUPFAM" id="SSF161098">
    <property type="entry name" value="MetI-like"/>
    <property type="match status" value="1"/>
</dbReference>
<comment type="caution">
    <text evidence="9">The sequence shown here is derived from an EMBL/GenBank/DDBJ whole genome shotgun (WGS) entry which is preliminary data.</text>
</comment>
<dbReference type="Gene3D" id="1.10.3720.10">
    <property type="entry name" value="MetI-like"/>
    <property type="match status" value="1"/>
</dbReference>
<keyword evidence="10" id="KW-1185">Reference proteome</keyword>
<dbReference type="RefSeq" id="WP_027293784.1">
    <property type="nucleotide sequence ID" value="NZ_CAUSDN010000122.1"/>
</dbReference>
<dbReference type="Pfam" id="PF00528">
    <property type="entry name" value="BPD_transp_1"/>
    <property type="match status" value="1"/>
</dbReference>
<feature type="transmembrane region" description="Helical" evidence="7">
    <location>
        <begin position="218"/>
        <end position="239"/>
    </location>
</feature>
<feature type="transmembrane region" description="Helical" evidence="7">
    <location>
        <begin position="160"/>
        <end position="181"/>
    </location>
</feature>
<evidence type="ECO:0000256" key="1">
    <source>
        <dbReference type="ARBA" id="ARBA00004651"/>
    </source>
</evidence>
<dbReference type="EMBL" id="QGQD01000097">
    <property type="protein sequence ID" value="TLC98268.1"/>
    <property type="molecule type" value="Genomic_DNA"/>
</dbReference>
<feature type="transmembrane region" description="Helical" evidence="7">
    <location>
        <begin position="12"/>
        <end position="32"/>
    </location>
</feature>
<dbReference type="AlphaFoldDB" id="A0A4U8Q1V3"/>
<dbReference type="PANTHER" id="PTHR43227:SF7">
    <property type="entry name" value="ARABINOOLIGOSACCHARIDES TRANSPORT SYSTEM PERMEASE PROTEIN ARAP"/>
    <property type="match status" value="1"/>
</dbReference>
<dbReference type="PANTHER" id="PTHR43227">
    <property type="entry name" value="BLL4140 PROTEIN"/>
    <property type="match status" value="1"/>
</dbReference>
<accession>A0A4U8Q1V3</accession>
<keyword evidence="2 7" id="KW-0813">Transport</keyword>
<protein>
    <submittedName>
        <fullName evidence="9">L-arabinose transport system permease protein AraP</fullName>
    </submittedName>
</protein>
<proteinExistence type="inferred from homology"/>
<evidence type="ECO:0000256" key="7">
    <source>
        <dbReference type="RuleBase" id="RU363032"/>
    </source>
</evidence>
<dbReference type="InterPro" id="IPR050809">
    <property type="entry name" value="UgpAE/MalFG_permease"/>
</dbReference>
<evidence type="ECO:0000256" key="3">
    <source>
        <dbReference type="ARBA" id="ARBA00022475"/>
    </source>
</evidence>
<dbReference type="PROSITE" id="PS50928">
    <property type="entry name" value="ABC_TM1"/>
    <property type="match status" value="1"/>
</dbReference>
<evidence type="ECO:0000256" key="4">
    <source>
        <dbReference type="ARBA" id="ARBA00022692"/>
    </source>
</evidence>